<proteinExistence type="predicted"/>
<protein>
    <submittedName>
        <fullName evidence="3">Uncharacterized protein</fullName>
    </submittedName>
</protein>
<dbReference type="Proteomes" id="UP000664169">
    <property type="component" value="Unassembled WGS sequence"/>
</dbReference>
<dbReference type="AlphaFoldDB" id="A0A8H3EFA0"/>
<keyword evidence="2" id="KW-0732">Signal</keyword>
<feature type="compositionally biased region" description="Polar residues" evidence="1">
    <location>
        <begin position="128"/>
        <end position="137"/>
    </location>
</feature>
<organism evidence="3 4">
    <name type="scientific">Gomphillus americanus</name>
    <dbReference type="NCBI Taxonomy" id="1940652"/>
    <lineage>
        <taxon>Eukaryota</taxon>
        <taxon>Fungi</taxon>
        <taxon>Dikarya</taxon>
        <taxon>Ascomycota</taxon>
        <taxon>Pezizomycotina</taxon>
        <taxon>Lecanoromycetes</taxon>
        <taxon>OSLEUM clade</taxon>
        <taxon>Ostropomycetidae</taxon>
        <taxon>Ostropales</taxon>
        <taxon>Graphidaceae</taxon>
        <taxon>Gomphilloideae</taxon>
        <taxon>Gomphillus</taxon>
    </lineage>
</organism>
<feature type="region of interest" description="Disordered" evidence="1">
    <location>
        <begin position="53"/>
        <end position="181"/>
    </location>
</feature>
<feature type="compositionally biased region" description="Low complexity" evidence="1">
    <location>
        <begin position="146"/>
        <end position="160"/>
    </location>
</feature>
<evidence type="ECO:0000313" key="4">
    <source>
        <dbReference type="Proteomes" id="UP000664169"/>
    </source>
</evidence>
<evidence type="ECO:0000256" key="2">
    <source>
        <dbReference type="SAM" id="SignalP"/>
    </source>
</evidence>
<feature type="compositionally biased region" description="Polar residues" evidence="1">
    <location>
        <begin position="161"/>
        <end position="179"/>
    </location>
</feature>
<feature type="compositionally biased region" description="Polar residues" evidence="1">
    <location>
        <begin position="60"/>
        <end position="85"/>
    </location>
</feature>
<evidence type="ECO:0000256" key="1">
    <source>
        <dbReference type="SAM" id="MobiDB-lite"/>
    </source>
</evidence>
<feature type="chain" id="PRO_5034431295" evidence="2">
    <location>
        <begin position="19"/>
        <end position="322"/>
    </location>
</feature>
<feature type="signal peptide" evidence="2">
    <location>
        <begin position="1"/>
        <end position="18"/>
    </location>
</feature>
<gene>
    <name evidence="3" type="ORF">GOMPHAMPRED_002875</name>
</gene>
<accession>A0A8H3EFA0</accession>
<sequence length="322" mass="34199">MKVLYGLVIWLLAGSVLGTVQDRAVHMQTSPYLENIKACSLFRRTSTRRIIKSDLGRSASMGQRANQGSQGSSPPGRNLSESHGTSVGGVESGELNGRKRARPDYSGPDISSLGRGGHRNVKSPFPSARTQDTQSEMADSEGTDVSSISRSPSLSMLSLSTDRSSASQRSPQHPSSSARANIRLYGPGVTAVGAAGSYPDYSNIRKDETTSHQITDSQLAKAAGTTYEHEGGAVASAKGNVVQATVDARRSKQGGRLSSSRRGKTPQEIDVYPGSIASLRHDYLQTDGHIVKIKAELYGKGSAKASAEYVPPQRSLSHTPQS</sequence>
<comment type="caution">
    <text evidence="3">The sequence shown here is derived from an EMBL/GenBank/DDBJ whole genome shotgun (WGS) entry which is preliminary data.</text>
</comment>
<dbReference type="EMBL" id="CAJPDQ010000002">
    <property type="protein sequence ID" value="CAF9904545.1"/>
    <property type="molecule type" value="Genomic_DNA"/>
</dbReference>
<name>A0A8H3EFA0_9LECA</name>
<keyword evidence="4" id="KW-1185">Reference proteome</keyword>
<feature type="region of interest" description="Disordered" evidence="1">
    <location>
        <begin position="248"/>
        <end position="268"/>
    </location>
</feature>
<reference evidence="3" key="1">
    <citation type="submission" date="2021-03" db="EMBL/GenBank/DDBJ databases">
        <authorList>
            <person name="Tagirdzhanova G."/>
        </authorList>
    </citation>
    <scope>NUCLEOTIDE SEQUENCE</scope>
</reference>
<feature type="region of interest" description="Disordered" evidence="1">
    <location>
        <begin position="302"/>
        <end position="322"/>
    </location>
</feature>
<evidence type="ECO:0000313" key="3">
    <source>
        <dbReference type="EMBL" id="CAF9904545.1"/>
    </source>
</evidence>